<evidence type="ECO:0000259" key="7">
    <source>
        <dbReference type="PROSITE" id="PS50186"/>
    </source>
</evidence>
<dbReference type="PANTHER" id="PTHR22829:SF5">
    <property type="entry name" value="INTEGRAL MEMBRANE PROTEIN GPR155"/>
    <property type="match status" value="1"/>
</dbReference>
<keyword evidence="4 6" id="KW-0472">Membrane</keyword>
<feature type="transmembrane region" description="Helical" evidence="6">
    <location>
        <begin position="484"/>
        <end position="511"/>
    </location>
</feature>
<dbReference type="AlphaFoldDB" id="A0A267FGE2"/>
<feature type="transmembrane region" description="Helical" evidence="6">
    <location>
        <begin position="379"/>
        <end position="399"/>
    </location>
</feature>
<name>A0A267FGE2_9PLAT</name>
<dbReference type="InterPro" id="IPR036388">
    <property type="entry name" value="WH-like_DNA-bd_sf"/>
</dbReference>
<feature type="transmembrane region" description="Helical" evidence="6">
    <location>
        <begin position="347"/>
        <end position="367"/>
    </location>
</feature>
<keyword evidence="9" id="KW-1185">Reference proteome</keyword>
<feature type="region of interest" description="Disordered" evidence="5">
    <location>
        <begin position="596"/>
        <end position="626"/>
    </location>
</feature>
<evidence type="ECO:0000313" key="9">
    <source>
        <dbReference type="Proteomes" id="UP000215902"/>
    </source>
</evidence>
<sequence>HNFIAAFYTATDSSAVDLKSRGCARMFSTNASIPAGAGGGVMDHLFPAIVQCFVVILTGYAACRTGLLPESQAKGLGRFVSTFALPSLIFRFMVTIDLSGVSWAFLGSILATKVLVFASVALFSFLLASEHRLAIAGILGIFCTQTNDFALGYPILNILFPSITRYLYLFAPISFLIINPIGFIMIEIDRALSAASAGAAADDQLSGSEPGQLAANSDCAAVKESSQPETNNRQRCLDVLGDIAKGVLLNPLVFMSALGVIFNFICSRRLPEIVDSVLSIFGNAFSATALFYLGVNMVGKTAQLRSGSLLFGLMLILIIKLLIAPFVMRELVQSFRPGVYANDTLAYSTFAFLYGALPPAPTVFVYTAQFSIASPAPELVASGLVSSTFLCAPLMYISSRLILLPIMSPTDYEQFICHTSINVSLVSLACQLVTLAYLLLSRRAFRVPHLFLLSLLACHCVTCLAMVVSQALPQDPSRHQLNLLQFVAFFFGVVGTRIWTAVLAVSMLLLRMRGLCYVLKYKAYFFFTGFGLTTFLAGIMLISTTNAGPVKDVDPAFQFGKRQYIFTTAVLVPCLVCTVASLVLHHRLSYQPRPGYESLPASDEEADGLPAASTDNSFGDEDAGEASGIGSPDFSVQFSDAPDAAIDSDEYSEDGESGPMERHLQQQHAAYVSRRMCSQSVGCQSIEERARCTRQLLNYRHRSPRLRREEIVTPDEEFLTARYQLMLLLFTLSMLIGLFLLIWRIVNEEVSGVYIELEFLDSVFNYGQGVFILGLLGWDYTVLPLLTRRIDRLCRRLRMLMFNEDRIHLPPESHLDQHVISTRDNFLMHHMDHCLHSMRFSRRRSSVGKFGANHQAGEFSGKALVDWLMSVGLCQDRIDAVAYGERLLLARVLRHEQQAYHFRDSPDYRYVFSEEAESAAAAACPEAAAAATAGDAVNRRCGRCVSLSSRDARDIEDLVNAETDHLH</sequence>
<evidence type="ECO:0000313" key="8">
    <source>
        <dbReference type="EMBL" id="PAA72227.1"/>
    </source>
</evidence>
<evidence type="ECO:0000256" key="3">
    <source>
        <dbReference type="ARBA" id="ARBA00022989"/>
    </source>
</evidence>
<feature type="transmembrane region" description="Helical" evidence="6">
    <location>
        <begin position="452"/>
        <end position="472"/>
    </location>
</feature>
<dbReference type="PANTHER" id="PTHR22829">
    <property type="entry name" value="DEP DOMAIN PROTEIN"/>
    <property type="match status" value="1"/>
</dbReference>
<evidence type="ECO:0000256" key="4">
    <source>
        <dbReference type="ARBA" id="ARBA00023136"/>
    </source>
</evidence>
<dbReference type="Gene3D" id="1.20.1070.10">
    <property type="entry name" value="Rhodopsin 7-helix transmembrane proteins"/>
    <property type="match status" value="1"/>
</dbReference>
<proteinExistence type="predicted"/>
<feature type="transmembrane region" description="Helical" evidence="6">
    <location>
        <begin position="75"/>
        <end position="94"/>
    </location>
</feature>
<evidence type="ECO:0000256" key="6">
    <source>
        <dbReference type="SAM" id="Phobius"/>
    </source>
</evidence>
<dbReference type="PROSITE" id="PS50186">
    <property type="entry name" value="DEP"/>
    <property type="match status" value="1"/>
</dbReference>
<evidence type="ECO:0000256" key="2">
    <source>
        <dbReference type="ARBA" id="ARBA00022692"/>
    </source>
</evidence>
<dbReference type="GO" id="GO:0016020">
    <property type="term" value="C:membrane"/>
    <property type="evidence" value="ECO:0007669"/>
    <property type="project" value="UniProtKB-SubCell"/>
</dbReference>
<protein>
    <recommendedName>
        <fullName evidence="7">DEP domain-containing protein</fullName>
    </recommendedName>
</protein>
<gene>
    <name evidence="8" type="ORF">BOX15_Mlig000212g2</name>
</gene>
<dbReference type="InterPro" id="IPR051832">
    <property type="entry name" value="mTOR-Rac_regulators"/>
</dbReference>
<comment type="caution">
    <text evidence="8">The sequence shown here is derived from an EMBL/GenBank/DDBJ whole genome shotgun (WGS) entry which is preliminary data.</text>
</comment>
<dbReference type="InterPro" id="IPR000591">
    <property type="entry name" value="DEP_dom"/>
</dbReference>
<feature type="transmembrane region" description="Helical" evidence="6">
    <location>
        <begin position="766"/>
        <end position="786"/>
    </location>
</feature>
<dbReference type="SUPFAM" id="SSF46785">
    <property type="entry name" value="Winged helix' DNA-binding domain"/>
    <property type="match status" value="1"/>
</dbReference>
<dbReference type="InterPro" id="IPR004776">
    <property type="entry name" value="Mem_transp_PIN-like"/>
</dbReference>
<feature type="transmembrane region" description="Helical" evidence="6">
    <location>
        <begin position="419"/>
        <end position="440"/>
    </location>
</feature>
<evidence type="ECO:0000256" key="1">
    <source>
        <dbReference type="ARBA" id="ARBA00004141"/>
    </source>
</evidence>
<feature type="transmembrane region" description="Helical" evidence="6">
    <location>
        <begin position="133"/>
        <end position="160"/>
    </location>
</feature>
<dbReference type="Proteomes" id="UP000215902">
    <property type="component" value="Unassembled WGS sequence"/>
</dbReference>
<keyword evidence="2 6" id="KW-0812">Transmembrane</keyword>
<feature type="transmembrane region" description="Helical" evidence="6">
    <location>
        <begin position="247"/>
        <end position="265"/>
    </location>
</feature>
<dbReference type="GO" id="GO:0030514">
    <property type="term" value="P:negative regulation of BMP signaling pathway"/>
    <property type="evidence" value="ECO:0007669"/>
    <property type="project" value="TreeGrafter"/>
</dbReference>
<dbReference type="GO" id="GO:0055085">
    <property type="term" value="P:transmembrane transport"/>
    <property type="evidence" value="ECO:0007669"/>
    <property type="project" value="InterPro"/>
</dbReference>
<organism evidence="8 9">
    <name type="scientific">Macrostomum lignano</name>
    <dbReference type="NCBI Taxonomy" id="282301"/>
    <lineage>
        <taxon>Eukaryota</taxon>
        <taxon>Metazoa</taxon>
        <taxon>Spiralia</taxon>
        <taxon>Lophotrochozoa</taxon>
        <taxon>Platyhelminthes</taxon>
        <taxon>Rhabditophora</taxon>
        <taxon>Macrostomorpha</taxon>
        <taxon>Macrostomida</taxon>
        <taxon>Macrostomidae</taxon>
        <taxon>Macrostomum</taxon>
    </lineage>
</organism>
<evidence type="ECO:0000256" key="5">
    <source>
        <dbReference type="SAM" id="MobiDB-lite"/>
    </source>
</evidence>
<feature type="transmembrane region" description="Helical" evidence="6">
    <location>
        <begin position="523"/>
        <end position="544"/>
    </location>
</feature>
<dbReference type="Pfam" id="PF03547">
    <property type="entry name" value="Mem_trans"/>
    <property type="match status" value="1"/>
</dbReference>
<dbReference type="SMART" id="SM00049">
    <property type="entry name" value="DEP"/>
    <property type="match status" value="1"/>
</dbReference>
<comment type="subcellular location">
    <subcellularLocation>
        <location evidence="1">Membrane</location>
        <topology evidence="1">Multi-pass membrane protein</topology>
    </subcellularLocation>
</comment>
<feature type="transmembrane region" description="Helical" evidence="6">
    <location>
        <begin position="725"/>
        <end position="746"/>
    </location>
</feature>
<feature type="transmembrane region" description="Helical" evidence="6">
    <location>
        <begin position="100"/>
        <end position="126"/>
    </location>
</feature>
<dbReference type="Pfam" id="PF00610">
    <property type="entry name" value="DEP"/>
    <property type="match status" value="1"/>
</dbReference>
<accession>A0A267FGE2</accession>
<feature type="domain" description="DEP" evidence="7">
    <location>
        <begin position="859"/>
        <end position="914"/>
    </location>
</feature>
<dbReference type="GO" id="GO:0035556">
    <property type="term" value="P:intracellular signal transduction"/>
    <property type="evidence" value="ECO:0007669"/>
    <property type="project" value="InterPro"/>
</dbReference>
<feature type="transmembrane region" description="Helical" evidence="6">
    <location>
        <begin position="564"/>
        <end position="584"/>
    </location>
</feature>
<feature type="transmembrane region" description="Helical" evidence="6">
    <location>
        <begin position="277"/>
        <end position="295"/>
    </location>
</feature>
<feature type="transmembrane region" description="Helical" evidence="6">
    <location>
        <begin position="166"/>
        <end position="186"/>
    </location>
</feature>
<feature type="transmembrane region" description="Helical" evidence="6">
    <location>
        <begin position="307"/>
        <end position="327"/>
    </location>
</feature>
<feature type="non-terminal residue" evidence="8">
    <location>
        <position position="1"/>
    </location>
</feature>
<dbReference type="EMBL" id="NIVC01001103">
    <property type="protein sequence ID" value="PAA72227.1"/>
    <property type="molecule type" value="Genomic_DNA"/>
</dbReference>
<dbReference type="InterPro" id="IPR036390">
    <property type="entry name" value="WH_DNA-bd_sf"/>
</dbReference>
<dbReference type="OrthoDB" id="2133778at2759"/>
<dbReference type="Gene3D" id="1.10.10.10">
    <property type="entry name" value="Winged helix-like DNA-binding domain superfamily/Winged helix DNA-binding domain"/>
    <property type="match status" value="1"/>
</dbReference>
<reference evidence="8 9" key="1">
    <citation type="submission" date="2017-06" db="EMBL/GenBank/DDBJ databases">
        <title>A platform for efficient transgenesis in Macrostomum lignano, a flatworm model organism for stem cell research.</title>
        <authorList>
            <person name="Berezikov E."/>
        </authorList>
    </citation>
    <scope>NUCLEOTIDE SEQUENCE [LARGE SCALE GENOMIC DNA]</scope>
    <source>
        <strain evidence="8">DV1</strain>
        <tissue evidence="8">Whole organism</tissue>
    </source>
</reference>
<feature type="transmembrane region" description="Helical" evidence="6">
    <location>
        <begin position="44"/>
        <end position="63"/>
    </location>
</feature>
<keyword evidence="3 6" id="KW-1133">Transmembrane helix</keyword>